<proteinExistence type="predicted"/>
<protein>
    <submittedName>
        <fullName evidence="1">DUF2267 domain-containing protein</fullName>
    </submittedName>
</protein>
<accession>A0ABS3RC92</accession>
<dbReference type="EMBL" id="JAGEOK010000037">
    <property type="protein sequence ID" value="MBO2443850.1"/>
    <property type="molecule type" value="Genomic_DNA"/>
</dbReference>
<sequence length="143" mass="16837">MNEWRFSTFDKTLDKTNRVLKEIESAYGWPKERRNQSYEVLRVVLHTLRDRLTIDEAAQLGAQLPLLIRGVYYEGWDPSRVPQKMDREEFLQRVRENVRYRIEGGTEHLVRVVLQALRHYVSEGEWADVRSSVPADVRAVIPA</sequence>
<name>A0ABS3RC92_9ACTN</name>
<dbReference type="Proteomes" id="UP000666915">
    <property type="component" value="Unassembled WGS sequence"/>
</dbReference>
<reference evidence="1 2" key="1">
    <citation type="submission" date="2021-03" db="EMBL/GenBank/DDBJ databases">
        <authorList>
            <person name="Kanchanasin P."/>
            <person name="Saeng-In P."/>
            <person name="Phongsopitanun W."/>
            <person name="Yuki M."/>
            <person name="Kudo T."/>
            <person name="Ohkuma M."/>
            <person name="Tanasupawat S."/>
        </authorList>
    </citation>
    <scope>NUCLEOTIDE SEQUENCE [LARGE SCALE GENOMIC DNA]</scope>
    <source>
        <strain evidence="1 2">L46</strain>
    </source>
</reference>
<organism evidence="1 2">
    <name type="scientific">Actinomadura nitritigenes</name>
    <dbReference type="NCBI Taxonomy" id="134602"/>
    <lineage>
        <taxon>Bacteria</taxon>
        <taxon>Bacillati</taxon>
        <taxon>Actinomycetota</taxon>
        <taxon>Actinomycetes</taxon>
        <taxon>Streptosporangiales</taxon>
        <taxon>Thermomonosporaceae</taxon>
        <taxon>Actinomadura</taxon>
    </lineage>
</organism>
<dbReference type="InterPro" id="IPR018727">
    <property type="entry name" value="DUF2267"/>
</dbReference>
<comment type="caution">
    <text evidence="1">The sequence shown here is derived from an EMBL/GenBank/DDBJ whole genome shotgun (WGS) entry which is preliminary data.</text>
</comment>
<dbReference type="RefSeq" id="WP_208272158.1">
    <property type="nucleotide sequence ID" value="NZ_BAAAGM010000086.1"/>
</dbReference>
<dbReference type="InterPro" id="IPR038282">
    <property type="entry name" value="DUF2267_sf"/>
</dbReference>
<dbReference type="Pfam" id="PF10025">
    <property type="entry name" value="DUF2267"/>
    <property type="match status" value="1"/>
</dbReference>
<evidence type="ECO:0000313" key="1">
    <source>
        <dbReference type="EMBL" id="MBO2443850.1"/>
    </source>
</evidence>
<evidence type="ECO:0000313" key="2">
    <source>
        <dbReference type="Proteomes" id="UP000666915"/>
    </source>
</evidence>
<keyword evidence="2" id="KW-1185">Reference proteome</keyword>
<gene>
    <name evidence="1" type="ORF">J4557_40645</name>
</gene>
<dbReference type="Gene3D" id="1.10.490.110">
    <property type="entry name" value="Uncharacterized conserved protein DUF2267"/>
    <property type="match status" value="1"/>
</dbReference>